<protein>
    <submittedName>
        <fullName evidence="5">Ethanolamine utilization cobalamin adenosyltransferase</fullName>
    </submittedName>
</protein>
<dbReference type="InterPro" id="IPR036451">
    <property type="entry name" value="CblAdoTrfase-like_sf"/>
</dbReference>
<reference evidence="5 6" key="1">
    <citation type="submission" date="2016-11" db="EMBL/GenBank/DDBJ databases">
        <authorList>
            <person name="Jaros S."/>
            <person name="Januszkiewicz K."/>
            <person name="Wedrychowicz H."/>
        </authorList>
    </citation>
    <scope>NUCLEOTIDE SEQUENCE [LARGE SCALE GENOMIC DNA]</scope>
    <source>
        <strain evidence="5 6">DSM 3090</strain>
    </source>
</reference>
<evidence type="ECO:0000256" key="1">
    <source>
        <dbReference type="ARBA" id="ARBA00022679"/>
    </source>
</evidence>
<proteinExistence type="predicted"/>
<evidence type="ECO:0000259" key="4">
    <source>
        <dbReference type="Pfam" id="PF01923"/>
    </source>
</evidence>
<evidence type="ECO:0000256" key="3">
    <source>
        <dbReference type="ARBA" id="ARBA00022840"/>
    </source>
</evidence>
<feature type="domain" description="Cobalamin adenosyltransferase-like" evidence="4">
    <location>
        <begin position="70"/>
        <end position="227"/>
    </location>
</feature>
<dbReference type="GO" id="GO:0009236">
    <property type="term" value="P:cobalamin biosynthetic process"/>
    <property type="evidence" value="ECO:0007669"/>
    <property type="project" value="InterPro"/>
</dbReference>
<dbReference type="RefSeq" id="WP_072901773.1">
    <property type="nucleotide sequence ID" value="NZ_FRAD01000004.1"/>
</dbReference>
<dbReference type="PIRSF" id="PIRSF012294">
    <property type="entry name" value="ATR_EutT"/>
    <property type="match status" value="1"/>
</dbReference>
<evidence type="ECO:0000256" key="2">
    <source>
        <dbReference type="ARBA" id="ARBA00022741"/>
    </source>
</evidence>
<gene>
    <name evidence="5" type="ORF">SAMN02745248_00416</name>
</gene>
<dbReference type="SUPFAM" id="SSF89028">
    <property type="entry name" value="Cobalamin adenosyltransferase-like"/>
    <property type="match status" value="1"/>
</dbReference>
<evidence type="ECO:0000313" key="5">
    <source>
        <dbReference type="EMBL" id="SHJ56572.1"/>
    </source>
</evidence>
<sequence>MGVLTEYNLRAKLKNSDIKELTVEKGVIITPSAKQYLQERNIKLTVGEKADTSVEVKKKESKPFKKPEFMTALYGTELAYKDHPIIKLRGKLDSLQAKTLSAQVMAHKAGKSHITKDLQSILEYERKIMIAEIMKEAIEDNNVMGYSFDEIRLMSHNPKKYFGVDHIWYPSYEYGEIFAAVNEIRTQVREAEVIAMMALRNGEEIAREDIIKALNRLSSYVYVLMCKILSENK</sequence>
<dbReference type="STRING" id="1121331.SAMN02745248_00416"/>
<keyword evidence="3" id="KW-0067">ATP-binding</keyword>
<dbReference type="GO" id="GO:0006580">
    <property type="term" value="P:ethanolamine metabolic process"/>
    <property type="evidence" value="ECO:0007669"/>
    <property type="project" value="InterPro"/>
</dbReference>
<accession>A0A1M6KCC0</accession>
<evidence type="ECO:0000313" key="6">
    <source>
        <dbReference type="Proteomes" id="UP000183952"/>
    </source>
</evidence>
<organism evidence="5 6">
    <name type="scientific">Hathewaya proteolytica DSM 3090</name>
    <dbReference type="NCBI Taxonomy" id="1121331"/>
    <lineage>
        <taxon>Bacteria</taxon>
        <taxon>Bacillati</taxon>
        <taxon>Bacillota</taxon>
        <taxon>Clostridia</taxon>
        <taxon>Eubacteriales</taxon>
        <taxon>Clostridiaceae</taxon>
        <taxon>Hathewaya</taxon>
    </lineage>
</organism>
<name>A0A1M6KCC0_9CLOT</name>
<dbReference type="Pfam" id="PF01923">
    <property type="entry name" value="Cob_adeno_trans"/>
    <property type="match status" value="1"/>
</dbReference>
<dbReference type="Proteomes" id="UP000183952">
    <property type="component" value="Unassembled WGS sequence"/>
</dbReference>
<dbReference type="Gene3D" id="1.20.1200.10">
    <property type="entry name" value="Cobalamin adenosyltransferase-like"/>
    <property type="match status" value="1"/>
</dbReference>
<dbReference type="GO" id="GO:0005524">
    <property type="term" value="F:ATP binding"/>
    <property type="evidence" value="ECO:0007669"/>
    <property type="project" value="UniProtKB-KW"/>
</dbReference>
<keyword evidence="2" id="KW-0547">Nucleotide-binding</keyword>
<dbReference type="InterPro" id="IPR009194">
    <property type="entry name" value="AdoTrfase_EutT"/>
</dbReference>
<keyword evidence="1 5" id="KW-0808">Transferase</keyword>
<keyword evidence="6" id="KW-1185">Reference proteome</keyword>
<dbReference type="InterPro" id="IPR016030">
    <property type="entry name" value="CblAdoTrfase-like"/>
</dbReference>
<dbReference type="GO" id="GO:0008817">
    <property type="term" value="F:corrinoid adenosyltransferase activity"/>
    <property type="evidence" value="ECO:0007669"/>
    <property type="project" value="InterPro"/>
</dbReference>
<dbReference type="EMBL" id="FRAD01000004">
    <property type="protein sequence ID" value="SHJ56572.1"/>
    <property type="molecule type" value="Genomic_DNA"/>
</dbReference>
<dbReference type="AlphaFoldDB" id="A0A1M6KCC0"/>